<gene>
    <name evidence="1" type="ORF">O181_108342</name>
</gene>
<evidence type="ECO:0000313" key="2">
    <source>
        <dbReference type="Proteomes" id="UP000765509"/>
    </source>
</evidence>
<dbReference type="Proteomes" id="UP000765509">
    <property type="component" value="Unassembled WGS sequence"/>
</dbReference>
<comment type="caution">
    <text evidence="1">The sequence shown here is derived from an EMBL/GenBank/DDBJ whole genome shotgun (WGS) entry which is preliminary data.</text>
</comment>
<organism evidence="1 2">
    <name type="scientific">Austropuccinia psidii MF-1</name>
    <dbReference type="NCBI Taxonomy" id="1389203"/>
    <lineage>
        <taxon>Eukaryota</taxon>
        <taxon>Fungi</taxon>
        <taxon>Dikarya</taxon>
        <taxon>Basidiomycota</taxon>
        <taxon>Pucciniomycotina</taxon>
        <taxon>Pucciniomycetes</taxon>
        <taxon>Pucciniales</taxon>
        <taxon>Sphaerophragmiaceae</taxon>
        <taxon>Austropuccinia</taxon>
    </lineage>
</organism>
<accession>A0A9Q3PQA6</accession>
<dbReference type="EMBL" id="AVOT02082969">
    <property type="protein sequence ID" value="MBW0568627.1"/>
    <property type="molecule type" value="Genomic_DNA"/>
</dbReference>
<proteinExistence type="predicted"/>
<sequence>MQIEVEQVHLFSILVTWYGFLQRTSKQPDPQRTVSKMVGSLSNFEENQHSCLPSQWKSIHPVFHISLLETVKTSEVPNRHKKGNIRLNPKFLVLDDSHIQGFLLGSDYQRMYVIDIYNSKSRHITIGTN</sequence>
<reference evidence="1" key="1">
    <citation type="submission" date="2021-03" db="EMBL/GenBank/DDBJ databases">
        <title>Draft genome sequence of rust myrtle Austropuccinia psidii MF-1, a brazilian biotype.</title>
        <authorList>
            <person name="Quecine M.C."/>
            <person name="Pachon D.M.R."/>
            <person name="Bonatelli M.L."/>
            <person name="Correr F.H."/>
            <person name="Franceschini L.M."/>
            <person name="Leite T.F."/>
            <person name="Margarido G.R.A."/>
            <person name="Almeida C.A."/>
            <person name="Ferrarezi J.A."/>
            <person name="Labate C.A."/>
        </authorList>
    </citation>
    <scope>NUCLEOTIDE SEQUENCE</scope>
    <source>
        <strain evidence="1">MF-1</strain>
    </source>
</reference>
<evidence type="ECO:0000313" key="1">
    <source>
        <dbReference type="EMBL" id="MBW0568627.1"/>
    </source>
</evidence>
<name>A0A9Q3PQA6_9BASI</name>
<protein>
    <submittedName>
        <fullName evidence="1">Uncharacterized protein</fullName>
    </submittedName>
</protein>
<keyword evidence="2" id="KW-1185">Reference proteome</keyword>
<dbReference type="AlphaFoldDB" id="A0A9Q3PQA6"/>